<keyword evidence="8 12" id="KW-0067">ATP-binding</keyword>
<dbReference type="InterPro" id="IPR018095">
    <property type="entry name" value="Thymidylate_kin_CS"/>
</dbReference>
<feature type="binding site" evidence="12">
    <location>
        <begin position="10"/>
        <end position="17"/>
    </location>
    <ligand>
        <name>ATP</name>
        <dbReference type="ChEBI" id="CHEBI:30616"/>
    </ligand>
</feature>
<gene>
    <name evidence="12 14" type="primary">tmk</name>
    <name evidence="14" type="ORF">F3168_03090</name>
</gene>
<keyword evidence="7 12" id="KW-0418">Kinase</keyword>
<dbReference type="RefSeq" id="WP_152576663.1">
    <property type="nucleotide sequence ID" value="NZ_JAATJI010000001.1"/>
</dbReference>
<dbReference type="EMBL" id="WIOL01000001">
    <property type="protein sequence ID" value="MQT16243.1"/>
    <property type="molecule type" value="Genomic_DNA"/>
</dbReference>
<evidence type="ECO:0000256" key="6">
    <source>
        <dbReference type="ARBA" id="ARBA00022741"/>
    </source>
</evidence>
<protein>
    <recommendedName>
        <fullName evidence="3 12">Thymidylate kinase</fullName>
        <ecNumber evidence="2 12">2.7.4.9</ecNumber>
    </recommendedName>
    <alternativeName>
        <fullName evidence="9 12">dTMP kinase</fullName>
    </alternativeName>
</protein>
<dbReference type="PANTHER" id="PTHR10344">
    <property type="entry name" value="THYMIDYLATE KINASE"/>
    <property type="match status" value="1"/>
</dbReference>
<dbReference type="GO" id="GO:0006227">
    <property type="term" value="P:dUDP biosynthetic process"/>
    <property type="evidence" value="ECO:0007669"/>
    <property type="project" value="TreeGrafter"/>
</dbReference>
<dbReference type="SUPFAM" id="SSF52540">
    <property type="entry name" value="P-loop containing nucleoside triphosphate hydrolases"/>
    <property type="match status" value="1"/>
</dbReference>
<keyword evidence="4 12" id="KW-0808">Transferase</keyword>
<dbReference type="AlphaFoldDB" id="A0A7C9KK46"/>
<dbReference type="Gene3D" id="3.40.50.300">
    <property type="entry name" value="P-loop containing nucleotide triphosphate hydrolases"/>
    <property type="match status" value="1"/>
</dbReference>
<comment type="function">
    <text evidence="11 12">Phosphorylation of dTMP to form dTDP in both de novo and salvage pathways of dTTP synthesis.</text>
</comment>
<dbReference type="InterPro" id="IPR027417">
    <property type="entry name" value="P-loop_NTPase"/>
</dbReference>
<keyword evidence="5 12" id="KW-0545">Nucleotide biosynthesis</keyword>
<dbReference type="NCBIfam" id="TIGR00041">
    <property type="entry name" value="DTMP_kinase"/>
    <property type="match status" value="1"/>
</dbReference>
<dbReference type="InterPro" id="IPR039430">
    <property type="entry name" value="Thymidylate_kin-like_dom"/>
</dbReference>
<organism evidence="14 15">
    <name type="scientific">Sandarakinorhabdus fusca</name>
    <dbReference type="NCBI Taxonomy" id="1439888"/>
    <lineage>
        <taxon>Bacteria</taxon>
        <taxon>Pseudomonadati</taxon>
        <taxon>Pseudomonadota</taxon>
        <taxon>Alphaproteobacteria</taxon>
        <taxon>Sphingomonadales</taxon>
        <taxon>Sphingosinicellaceae</taxon>
        <taxon>Sandarakinorhabdus</taxon>
    </lineage>
</organism>
<evidence type="ECO:0000259" key="13">
    <source>
        <dbReference type="Pfam" id="PF02223"/>
    </source>
</evidence>
<evidence type="ECO:0000256" key="10">
    <source>
        <dbReference type="ARBA" id="ARBA00048743"/>
    </source>
</evidence>
<dbReference type="Pfam" id="PF02223">
    <property type="entry name" value="Thymidylate_kin"/>
    <property type="match status" value="1"/>
</dbReference>
<reference evidence="14 15" key="1">
    <citation type="submission" date="2019-09" db="EMBL/GenBank/DDBJ databases">
        <title>Polymorphobacter sp. isolated from a lake in China.</title>
        <authorList>
            <person name="Liu Z."/>
        </authorList>
    </citation>
    <scope>NUCLEOTIDE SEQUENCE [LARGE SCALE GENOMIC DNA]</scope>
    <source>
        <strain evidence="14 15">D40P</strain>
    </source>
</reference>
<evidence type="ECO:0000256" key="4">
    <source>
        <dbReference type="ARBA" id="ARBA00022679"/>
    </source>
</evidence>
<proteinExistence type="inferred from homology"/>
<accession>A0A7C9KK46</accession>
<dbReference type="PROSITE" id="PS01331">
    <property type="entry name" value="THYMIDYLATE_KINASE"/>
    <property type="match status" value="1"/>
</dbReference>
<evidence type="ECO:0000256" key="1">
    <source>
        <dbReference type="ARBA" id="ARBA00009776"/>
    </source>
</evidence>
<dbReference type="EC" id="2.7.4.9" evidence="2 12"/>
<evidence type="ECO:0000256" key="9">
    <source>
        <dbReference type="ARBA" id="ARBA00029962"/>
    </source>
</evidence>
<name>A0A7C9KK46_9SPHN</name>
<dbReference type="CDD" id="cd01672">
    <property type="entry name" value="TMPK"/>
    <property type="match status" value="1"/>
</dbReference>
<keyword evidence="6 12" id="KW-0547">Nucleotide-binding</keyword>
<evidence type="ECO:0000256" key="7">
    <source>
        <dbReference type="ARBA" id="ARBA00022777"/>
    </source>
</evidence>
<dbReference type="InterPro" id="IPR018094">
    <property type="entry name" value="Thymidylate_kinase"/>
</dbReference>
<evidence type="ECO:0000256" key="11">
    <source>
        <dbReference type="ARBA" id="ARBA00057735"/>
    </source>
</evidence>
<evidence type="ECO:0000256" key="3">
    <source>
        <dbReference type="ARBA" id="ARBA00017144"/>
    </source>
</evidence>
<comment type="catalytic activity">
    <reaction evidence="10 12">
        <text>dTMP + ATP = dTDP + ADP</text>
        <dbReference type="Rhea" id="RHEA:13517"/>
        <dbReference type="ChEBI" id="CHEBI:30616"/>
        <dbReference type="ChEBI" id="CHEBI:58369"/>
        <dbReference type="ChEBI" id="CHEBI:63528"/>
        <dbReference type="ChEBI" id="CHEBI:456216"/>
        <dbReference type="EC" id="2.7.4.9"/>
    </reaction>
</comment>
<dbReference type="HAMAP" id="MF_00165">
    <property type="entry name" value="Thymidylate_kinase"/>
    <property type="match status" value="1"/>
</dbReference>
<evidence type="ECO:0000313" key="15">
    <source>
        <dbReference type="Proteomes" id="UP000481327"/>
    </source>
</evidence>
<dbReference type="GO" id="GO:0004798">
    <property type="term" value="F:dTMP kinase activity"/>
    <property type="evidence" value="ECO:0007669"/>
    <property type="project" value="UniProtKB-UniRule"/>
</dbReference>
<evidence type="ECO:0000256" key="8">
    <source>
        <dbReference type="ARBA" id="ARBA00022840"/>
    </source>
</evidence>
<dbReference type="GO" id="GO:0005829">
    <property type="term" value="C:cytosol"/>
    <property type="evidence" value="ECO:0007669"/>
    <property type="project" value="TreeGrafter"/>
</dbReference>
<evidence type="ECO:0000256" key="5">
    <source>
        <dbReference type="ARBA" id="ARBA00022727"/>
    </source>
</evidence>
<dbReference type="OrthoDB" id="9774907at2"/>
<feature type="domain" description="Thymidylate kinase-like" evidence="13">
    <location>
        <begin position="8"/>
        <end position="196"/>
    </location>
</feature>
<comment type="similarity">
    <text evidence="1 12">Belongs to the thymidylate kinase family.</text>
</comment>
<sequence>MAGRFISFEGGEGSGKSTQARLLADALSDAGQAVVLTREPGGTVGAEALRRLLVTGAADRWSAWAETCLVNAARADHVERVIRPALARGDWVICDRYVDSTRAYQGAGKGIADAELCTLHRQVTGDLWPDITIVMMISADLGLQRARSRDDGEARFESHDVGFHGRIARFFARLPINEARRCHGFHADQPVATLAAQIAAHVRP</sequence>
<evidence type="ECO:0000256" key="12">
    <source>
        <dbReference type="HAMAP-Rule" id="MF_00165"/>
    </source>
</evidence>
<dbReference type="GO" id="GO:0006233">
    <property type="term" value="P:dTDP biosynthetic process"/>
    <property type="evidence" value="ECO:0007669"/>
    <property type="project" value="InterPro"/>
</dbReference>
<evidence type="ECO:0000256" key="2">
    <source>
        <dbReference type="ARBA" id="ARBA00012980"/>
    </source>
</evidence>
<dbReference type="FunFam" id="3.40.50.300:FF:000225">
    <property type="entry name" value="Thymidylate kinase"/>
    <property type="match status" value="1"/>
</dbReference>
<dbReference type="PANTHER" id="PTHR10344:SF4">
    <property type="entry name" value="UMP-CMP KINASE 2, MITOCHONDRIAL"/>
    <property type="match status" value="1"/>
</dbReference>
<dbReference type="GO" id="GO:0006235">
    <property type="term" value="P:dTTP biosynthetic process"/>
    <property type="evidence" value="ECO:0007669"/>
    <property type="project" value="UniProtKB-UniRule"/>
</dbReference>
<dbReference type="Proteomes" id="UP000481327">
    <property type="component" value="Unassembled WGS sequence"/>
</dbReference>
<dbReference type="GO" id="GO:0005524">
    <property type="term" value="F:ATP binding"/>
    <property type="evidence" value="ECO:0007669"/>
    <property type="project" value="UniProtKB-UniRule"/>
</dbReference>
<comment type="caution">
    <text evidence="14">The sequence shown here is derived from an EMBL/GenBank/DDBJ whole genome shotgun (WGS) entry which is preliminary data.</text>
</comment>
<evidence type="ECO:0000313" key="14">
    <source>
        <dbReference type="EMBL" id="MQT16243.1"/>
    </source>
</evidence>
<keyword evidence="15" id="KW-1185">Reference proteome</keyword>